<evidence type="ECO:0000256" key="2">
    <source>
        <dbReference type="ARBA" id="ARBA00008814"/>
    </source>
</evidence>
<protein>
    <submittedName>
        <fullName evidence="8">ABC transporter substrate-binding protein</fullName>
    </submittedName>
</protein>
<dbReference type="CDD" id="cd01146">
    <property type="entry name" value="FhuD"/>
    <property type="match status" value="1"/>
</dbReference>
<feature type="region of interest" description="Disordered" evidence="5">
    <location>
        <begin position="34"/>
        <end position="64"/>
    </location>
</feature>
<dbReference type="PANTHER" id="PTHR30532:SF21">
    <property type="entry name" value="SIDEROPHORE-BINDING LIPOPROTEIN YFIY-RELATED"/>
    <property type="match status" value="1"/>
</dbReference>
<keyword evidence="4 6" id="KW-0732">Signal</keyword>
<dbReference type="PROSITE" id="PS50983">
    <property type="entry name" value="FE_B12_PBP"/>
    <property type="match status" value="1"/>
</dbReference>
<evidence type="ECO:0000256" key="4">
    <source>
        <dbReference type="ARBA" id="ARBA00022729"/>
    </source>
</evidence>
<evidence type="ECO:0000256" key="6">
    <source>
        <dbReference type="SAM" id="SignalP"/>
    </source>
</evidence>
<proteinExistence type="inferred from homology"/>
<dbReference type="InterPro" id="IPR002491">
    <property type="entry name" value="ABC_transptr_periplasmic_BD"/>
</dbReference>
<dbReference type="PROSITE" id="PS51257">
    <property type="entry name" value="PROKAR_LIPOPROTEIN"/>
    <property type="match status" value="1"/>
</dbReference>
<accession>A0AB39YDM8</accession>
<evidence type="ECO:0000256" key="3">
    <source>
        <dbReference type="ARBA" id="ARBA00022448"/>
    </source>
</evidence>
<reference evidence="8" key="1">
    <citation type="submission" date="2024-08" db="EMBL/GenBank/DDBJ databases">
        <authorList>
            <person name="Yu S.T."/>
        </authorList>
    </citation>
    <scope>NUCLEOTIDE SEQUENCE</scope>
    <source>
        <strain evidence="8">R33</strain>
    </source>
</reference>
<dbReference type="Pfam" id="PF01497">
    <property type="entry name" value="Peripla_BP_2"/>
    <property type="match status" value="1"/>
</dbReference>
<evidence type="ECO:0000259" key="7">
    <source>
        <dbReference type="PROSITE" id="PS50983"/>
    </source>
</evidence>
<dbReference type="GO" id="GO:1901678">
    <property type="term" value="P:iron coordination entity transport"/>
    <property type="evidence" value="ECO:0007669"/>
    <property type="project" value="UniProtKB-ARBA"/>
</dbReference>
<feature type="signal peptide" evidence="6">
    <location>
        <begin position="1"/>
        <end position="30"/>
    </location>
</feature>
<feature type="domain" description="Fe/B12 periplasmic-binding" evidence="7">
    <location>
        <begin position="71"/>
        <end position="337"/>
    </location>
</feature>
<dbReference type="Gene3D" id="3.40.50.1980">
    <property type="entry name" value="Nitrogenase molybdenum iron protein domain"/>
    <property type="match status" value="2"/>
</dbReference>
<dbReference type="GO" id="GO:0030288">
    <property type="term" value="C:outer membrane-bounded periplasmic space"/>
    <property type="evidence" value="ECO:0007669"/>
    <property type="project" value="TreeGrafter"/>
</dbReference>
<name>A0AB39YDM8_9ACTN</name>
<dbReference type="EMBL" id="CP165727">
    <property type="protein sequence ID" value="XDV68180.1"/>
    <property type="molecule type" value="Genomic_DNA"/>
</dbReference>
<comment type="subcellular location">
    <subcellularLocation>
        <location evidence="1">Cell envelope</location>
    </subcellularLocation>
</comment>
<dbReference type="SUPFAM" id="SSF53807">
    <property type="entry name" value="Helical backbone' metal receptor"/>
    <property type="match status" value="1"/>
</dbReference>
<dbReference type="PANTHER" id="PTHR30532">
    <property type="entry name" value="IRON III DICITRATE-BINDING PERIPLASMIC PROTEIN"/>
    <property type="match status" value="1"/>
</dbReference>
<organism evidence="8">
    <name type="scientific">Streptomyces sp. R33</name>
    <dbReference type="NCBI Taxonomy" id="3238629"/>
    <lineage>
        <taxon>Bacteria</taxon>
        <taxon>Bacillati</taxon>
        <taxon>Actinomycetota</taxon>
        <taxon>Actinomycetes</taxon>
        <taxon>Kitasatosporales</taxon>
        <taxon>Streptomycetaceae</taxon>
        <taxon>Streptomyces</taxon>
    </lineage>
</organism>
<dbReference type="AlphaFoldDB" id="A0AB39YDM8"/>
<feature type="chain" id="PRO_5044347764" evidence="6">
    <location>
        <begin position="31"/>
        <end position="339"/>
    </location>
</feature>
<gene>
    <name evidence="8" type="ORF">AB5J51_37250</name>
</gene>
<dbReference type="RefSeq" id="WP_136224019.1">
    <property type="nucleotide sequence ID" value="NZ_CP165727.1"/>
</dbReference>
<sequence>MNTFTQRRRPGRIAAAVLTAALAFSLAACGGGSGDDKASGASDKPAAADAGFPRTITHDKGTTEVKTKPKRVVALDNSLVEAVVALDAPLVGGVGAYRDQKGFPAYLGDAVKNTKDVGPLDNPNLEAIAALKPDLIVSATVRHADLYDRLSQIAPTVFVKTTGPIWKENITFLGTALGQEEKAKAKLTAYETRAKKIGDAINAQGGGSGEGGKPTVSVTRFVDGPTRIYLPKSFSGIILTDMGLLRPENQRDTVKFNIEISEEQIQQVDADHIFLTAFSGGADRKKKFMENPLWQRLNAVQKGNVHEVDDATWMTSVSLQGADLVLDDMAKIFKVDPAK</sequence>
<keyword evidence="3" id="KW-0813">Transport</keyword>
<comment type="similarity">
    <text evidence="2">Belongs to the bacterial solute-binding protein 8 family.</text>
</comment>
<evidence type="ECO:0000256" key="1">
    <source>
        <dbReference type="ARBA" id="ARBA00004196"/>
    </source>
</evidence>
<evidence type="ECO:0000256" key="5">
    <source>
        <dbReference type="SAM" id="MobiDB-lite"/>
    </source>
</evidence>
<evidence type="ECO:0000313" key="8">
    <source>
        <dbReference type="EMBL" id="XDV68180.1"/>
    </source>
</evidence>
<dbReference type="InterPro" id="IPR051313">
    <property type="entry name" value="Bact_iron-sidero_bind"/>
</dbReference>